<dbReference type="RefSeq" id="WP_345267495.1">
    <property type="nucleotide sequence ID" value="NZ_BAABHB010000004.1"/>
</dbReference>
<dbReference type="Proteomes" id="UP001500936">
    <property type="component" value="Unassembled WGS sequence"/>
</dbReference>
<name>A0ABP8KF71_9BACT</name>
<evidence type="ECO:0000313" key="2">
    <source>
        <dbReference type="Proteomes" id="UP001500936"/>
    </source>
</evidence>
<evidence type="ECO:0000313" key="1">
    <source>
        <dbReference type="EMBL" id="GAA4405875.1"/>
    </source>
</evidence>
<keyword evidence="2" id="KW-1185">Reference proteome</keyword>
<proteinExistence type="predicted"/>
<dbReference type="InterPro" id="IPR035439">
    <property type="entry name" value="UPF0145_dom_sf"/>
</dbReference>
<gene>
    <name evidence="1" type="ORF">GCM10023187_24730</name>
</gene>
<accession>A0ABP8KF71</accession>
<sequence>MKIKQLVGMLGLLISLTGCFRPIIPLSTQPRYPVDIFYENERPDRPFMEIQALEMKEETPLNPTQRTKDGRMVRRGKDMQEKELLLARLSLQAKRLGADALVNVRYKYYTSTTMNGYILEGVAVRYRPETE</sequence>
<organism evidence="1 2">
    <name type="scientific">Nibrella viscosa</name>
    <dbReference type="NCBI Taxonomy" id="1084524"/>
    <lineage>
        <taxon>Bacteria</taxon>
        <taxon>Pseudomonadati</taxon>
        <taxon>Bacteroidota</taxon>
        <taxon>Cytophagia</taxon>
        <taxon>Cytophagales</taxon>
        <taxon>Spirosomataceae</taxon>
        <taxon>Nibrella</taxon>
    </lineage>
</organism>
<protein>
    <recommendedName>
        <fullName evidence="3">Heavy-metal-binding</fullName>
    </recommendedName>
</protein>
<evidence type="ECO:0008006" key="3">
    <source>
        <dbReference type="Google" id="ProtNLM"/>
    </source>
</evidence>
<dbReference type="SUPFAM" id="SSF117782">
    <property type="entry name" value="YbjQ-like"/>
    <property type="match status" value="1"/>
</dbReference>
<dbReference type="PROSITE" id="PS51257">
    <property type="entry name" value="PROKAR_LIPOPROTEIN"/>
    <property type="match status" value="1"/>
</dbReference>
<comment type="caution">
    <text evidence="1">The sequence shown here is derived from an EMBL/GenBank/DDBJ whole genome shotgun (WGS) entry which is preliminary data.</text>
</comment>
<reference evidence="2" key="1">
    <citation type="journal article" date="2019" name="Int. J. Syst. Evol. Microbiol.">
        <title>The Global Catalogue of Microorganisms (GCM) 10K type strain sequencing project: providing services to taxonomists for standard genome sequencing and annotation.</title>
        <authorList>
            <consortium name="The Broad Institute Genomics Platform"/>
            <consortium name="The Broad Institute Genome Sequencing Center for Infectious Disease"/>
            <person name="Wu L."/>
            <person name="Ma J."/>
        </authorList>
    </citation>
    <scope>NUCLEOTIDE SEQUENCE [LARGE SCALE GENOMIC DNA]</scope>
    <source>
        <strain evidence="2">JCM 17925</strain>
    </source>
</reference>
<dbReference type="EMBL" id="BAABHB010000004">
    <property type="protein sequence ID" value="GAA4405875.1"/>
    <property type="molecule type" value="Genomic_DNA"/>
</dbReference>